<dbReference type="Proteomes" id="UP001589734">
    <property type="component" value="Unassembled WGS sequence"/>
</dbReference>
<dbReference type="InterPro" id="IPR003646">
    <property type="entry name" value="SH3-like_bac-type"/>
</dbReference>
<gene>
    <name evidence="2" type="ORF">ACFFLS_19990</name>
</gene>
<dbReference type="PROSITE" id="PS51781">
    <property type="entry name" value="SH3B"/>
    <property type="match status" value="1"/>
</dbReference>
<dbReference type="EMBL" id="JBHLYW010000022">
    <property type="protein sequence ID" value="MFC0079337.1"/>
    <property type="molecule type" value="Genomic_DNA"/>
</dbReference>
<comment type="caution">
    <text evidence="2">The sequence shown here is derived from an EMBL/GenBank/DDBJ whole genome shotgun (WGS) entry which is preliminary data.</text>
</comment>
<name>A0ABV6BXE8_9FLAO</name>
<feature type="domain" description="SH3b" evidence="1">
    <location>
        <begin position="112"/>
        <end position="184"/>
    </location>
</feature>
<dbReference type="RefSeq" id="WP_379686911.1">
    <property type="nucleotide sequence ID" value="NZ_JBHLYW010000022.1"/>
</dbReference>
<keyword evidence="3" id="KW-1185">Reference proteome</keyword>
<reference evidence="2 3" key="1">
    <citation type="submission" date="2024-09" db="EMBL/GenBank/DDBJ databases">
        <authorList>
            <person name="Sun Q."/>
            <person name="Mori K."/>
        </authorList>
    </citation>
    <scope>NUCLEOTIDE SEQUENCE [LARGE SCALE GENOMIC DNA]</scope>
    <source>
        <strain evidence="2 3">CGMCC 1.12926</strain>
    </source>
</reference>
<evidence type="ECO:0000259" key="1">
    <source>
        <dbReference type="PROSITE" id="PS51781"/>
    </source>
</evidence>
<organism evidence="2 3">
    <name type="scientific">Flavobacterium procerum</name>
    <dbReference type="NCBI Taxonomy" id="1455569"/>
    <lineage>
        <taxon>Bacteria</taxon>
        <taxon>Pseudomonadati</taxon>
        <taxon>Bacteroidota</taxon>
        <taxon>Flavobacteriia</taxon>
        <taxon>Flavobacteriales</taxon>
        <taxon>Flavobacteriaceae</taxon>
        <taxon>Flavobacterium</taxon>
    </lineage>
</organism>
<proteinExistence type="predicted"/>
<sequence length="273" mass="32036">MKKKYHFFLLIFVVNSYSQVNVKGYYKSNGTYVQPHQRTAPNSTVIDNYSYQGNYNPNISYGNYSQNNNYNHISSTNTESEWIEGYYRNDGTYVNGYYRAKEKESNKTDNFSVKKYINATQVNVRTTPEITENIISKLNYGDEITSLYNFGDWEKVSVKKYNTFTYGYDNYEGYISSKYLSSYSSQNKAYYIKNNQNYYTESNLEYNINYKVITSKAYFHSTPNIYNQNKAYLVFGEIITAIGNSQYFVYIEFTNANGVKTNGWILKNDIVKY</sequence>
<protein>
    <submittedName>
        <fullName evidence="2">SH3 domain-containing protein</fullName>
    </submittedName>
</protein>
<evidence type="ECO:0000313" key="3">
    <source>
        <dbReference type="Proteomes" id="UP001589734"/>
    </source>
</evidence>
<accession>A0ABV6BXE8</accession>
<dbReference type="Gene3D" id="2.30.30.40">
    <property type="entry name" value="SH3 Domains"/>
    <property type="match status" value="1"/>
</dbReference>
<evidence type="ECO:0000313" key="2">
    <source>
        <dbReference type="EMBL" id="MFC0079337.1"/>
    </source>
</evidence>
<dbReference type="Pfam" id="PF08239">
    <property type="entry name" value="SH3_3"/>
    <property type="match status" value="1"/>
</dbReference>